<feature type="compositionally biased region" description="Polar residues" evidence="14">
    <location>
        <begin position="165"/>
        <end position="174"/>
    </location>
</feature>
<evidence type="ECO:0000256" key="13">
    <source>
        <dbReference type="PROSITE-ProRule" id="PRU10141"/>
    </source>
</evidence>
<dbReference type="PROSITE" id="PS00108">
    <property type="entry name" value="PROTEIN_KINASE_ST"/>
    <property type="match status" value="1"/>
</dbReference>
<evidence type="ECO:0000259" key="15">
    <source>
        <dbReference type="PROSITE" id="PS50011"/>
    </source>
</evidence>
<dbReference type="PROSITE" id="PS50011">
    <property type="entry name" value="PROTEIN_KINASE_DOM"/>
    <property type="match status" value="1"/>
</dbReference>
<comment type="similarity">
    <text evidence="2">Belongs to the protein kinase superfamily. STE Ser/Thr protein kinase family. STE20 subfamily.</text>
</comment>
<dbReference type="GO" id="GO:0005524">
    <property type="term" value="F:ATP binding"/>
    <property type="evidence" value="ECO:0007669"/>
    <property type="project" value="UniProtKB-UniRule"/>
</dbReference>
<dbReference type="Gene3D" id="3.30.200.20">
    <property type="entry name" value="Phosphorylase Kinase, domain 1"/>
    <property type="match status" value="1"/>
</dbReference>
<evidence type="ECO:0000256" key="2">
    <source>
        <dbReference type="ARBA" id="ARBA00008874"/>
    </source>
</evidence>
<dbReference type="InterPro" id="IPR008271">
    <property type="entry name" value="Ser/Thr_kinase_AS"/>
</dbReference>
<dbReference type="InterPro" id="IPR036936">
    <property type="entry name" value="CRIB_dom_sf"/>
</dbReference>
<dbReference type="FunFam" id="1.10.510.10:FF:000011">
    <property type="entry name" value="Non-specific serine/threonine protein kinase"/>
    <property type="match status" value="1"/>
</dbReference>
<evidence type="ECO:0000256" key="4">
    <source>
        <dbReference type="ARBA" id="ARBA00022490"/>
    </source>
</evidence>
<evidence type="ECO:0000256" key="1">
    <source>
        <dbReference type="ARBA" id="ARBA00004496"/>
    </source>
</evidence>
<keyword evidence="5" id="KW-0589">Pheromone response</keyword>
<dbReference type="Gene3D" id="1.10.510.10">
    <property type="entry name" value="Transferase(Phosphotransferase) domain 1"/>
    <property type="match status" value="1"/>
</dbReference>
<dbReference type="InterPro" id="IPR000095">
    <property type="entry name" value="CRIB_dom"/>
</dbReference>
<evidence type="ECO:0000256" key="8">
    <source>
        <dbReference type="ARBA" id="ARBA00022741"/>
    </source>
</evidence>
<feature type="region of interest" description="Disordered" evidence="14">
    <location>
        <begin position="1"/>
        <end position="27"/>
    </location>
</feature>
<sequence length="540" mass="59415">MLTSQGLPKEWEQALNGSGITEQERKNNPQAIIDVLNFYDESLGQGVEERTYHKFDNARALPVPQLTIPGAANGIISPPTSPRFPKHEGESFENPRAPPPVPRAANGTSPVSPPMSGVVPRWSPKSGMVPLRPAPPVPTRGRAETSSQSRAGAERSRGRASTGSQNHKPTAGSPQQYQQQQEQVVRAAQGPLSRTSPHVSGQGQVQPPVDARKLGIAPFDPKLGPAPRPRRQRQSINDEEVVAKLHQICTPVDPTKKYRNYVKIGQGASGGVYKAYEVATGKCVAIKQMDLARQPKKDLIINEILVMKESKHKNVVNYMDSYILKGELWVAMEFMEGGSLTDVVTYNFMTEGQVAAVCREVLHGLQFLHSKGVIHRDIKSDNILLSTEGNVKLTDFGFCAQISESLQKRMTMVGTPYWMAPEVVTRQPYGRKIDIWSLGILTIEMMEGEPPWLTETPLRALYLIATVGTPSLDDKEYSQALKNFLHLAVKVEPEKRASAHDLLKHEFIQLAEPLATLAPLVKAGQIARADERRAKGGGTY</sequence>
<keyword evidence="10 13" id="KW-0067">ATP-binding</keyword>
<dbReference type="Pfam" id="PF00069">
    <property type="entry name" value="Pkinase"/>
    <property type="match status" value="1"/>
</dbReference>
<feature type="compositionally biased region" description="Polar residues" evidence="14">
    <location>
        <begin position="192"/>
        <end position="205"/>
    </location>
</feature>
<dbReference type="AlphaFoldDB" id="A0A6A7BSM0"/>
<dbReference type="GO" id="GO:0005737">
    <property type="term" value="C:cytoplasm"/>
    <property type="evidence" value="ECO:0007669"/>
    <property type="project" value="UniProtKB-SubCell"/>
</dbReference>
<keyword evidence="6" id="KW-0723">Serine/threonine-protein kinase</keyword>
<dbReference type="SUPFAM" id="SSF56112">
    <property type="entry name" value="Protein kinase-like (PK-like)"/>
    <property type="match status" value="1"/>
</dbReference>
<dbReference type="InterPro" id="IPR051931">
    <property type="entry name" value="PAK3-like"/>
</dbReference>
<name>A0A6A7BSM0_9PEZI</name>
<dbReference type="PANTHER" id="PTHR45832">
    <property type="entry name" value="SERINE/THREONINE-PROTEIN KINASE SAMKA-RELATED-RELATED"/>
    <property type="match status" value="1"/>
</dbReference>
<evidence type="ECO:0000256" key="11">
    <source>
        <dbReference type="ARBA" id="ARBA00047899"/>
    </source>
</evidence>
<reference evidence="16" key="1">
    <citation type="journal article" date="2020" name="Stud. Mycol.">
        <title>101 Dothideomycetes genomes: a test case for predicting lifestyles and emergence of pathogens.</title>
        <authorList>
            <person name="Haridas S."/>
            <person name="Albert R."/>
            <person name="Binder M."/>
            <person name="Bloem J."/>
            <person name="Labutti K."/>
            <person name="Salamov A."/>
            <person name="Andreopoulos B."/>
            <person name="Baker S."/>
            <person name="Barry K."/>
            <person name="Bills G."/>
            <person name="Bluhm B."/>
            <person name="Cannon C."/>
            <person name="Castanera R."/>
            <person name="Culley D."/>
            <person name="Daum C."/>
            <person name="Ezra D."/>
            <person name="Gonzalez J."/>
            <person name="Henrissat B."/>
            <person name="Kuo A."/>
            <person name="Liang C."/>
            <person name="Lipzen A."/>
            <person name="Lutzoni F."/>
            <person name="Magnuson J."/>
            <person name="Mondo S."/>
            <person name="Nolan M."/>
            <person name="Ohm R."/>
            <person name="Pangilinan J."/>
            <person name="Park H.-J."/>
            <person name="Ramirez L."/>
            <person name="Alfaro M."/>
            <person name="Sun H."/>
            <person name="Tritt A."/>
            <person name="Yoshinaga Y."/>
            <person name="Zwiers L.-H."/>
            <person name="Turgeon B."/>
            <person name="Goodwin S."/>
            <person name="Spatafora J."/>
            <person name="Crous P."/>
            <person name="Grigoriev I."/>
        </authorList>
    </citation>
    <scope>NUCLEOTIDE SEQUENCE</scope>
    <source>
        <strain evidence="16">CBS 480.64</strain>
    </source>
</reference>
<dbReference type="EC" id="2.7.11.1" evidence="3"/>
<evidence type="ECO:0000313" key="16">
    <source>
        <dbReference type="EMBL" id="KAF2857705.1"/>
    </source>
</evidence>
<comment type="subcellular location">
    <subcellularLocation>
        <location evidence="1">Cytoplasm</location>
    </subcellularLocation>
</comment>
<evidence type="ECO:0000256" key="5">
    <source>
        <dbReference type="ARBA" id="ARBA00022507"/>
    </source>
</evidence>
<dbReference type="SMART" id="SM00220">
    <property type="entry name" value="S_TKc"/>
    <property type="match status" value="1"/>
</dbReference>
<dbReference type="GO" id="GO:0004674">
    <property type="term" value="F:protein serine/threonine kinase activity"/>
    <property type="evidence" value="ECO:0007669"/>
    <property type="project" value="UniProtKB-KW"/>
</dbReference>
<dbReference type="InterPro" id="IPR011009">
    <property type="entry name" value="Kinase-like_dom_sf"/>
</dbReference>
<dbReference type="GO" id="GO:0019236">
    <property type="term" value="P:response to pheromone"/>
    <property type="evidence" value="ECO:0007669"/>
    <property type="project" value="UniProtKB-KW"/>
</dbReference>
<evidence type="ECO:0000256" key="6">
    <source>
        <dbReference type="ARBA" id="ARBA00022527"/>
    </source>
</evidence>
<dbReference type="Proteomes" id="UP000799421">
    <property type="component" value="Unassembled WGS sequence"/>
</dbReference>
<dbReference type="Pfam" id="PF00786">
    <property type="entry name" value="PBD"/>
    <property type="match status" value="1"/>
</dbReference>
<keyword evidence="8 13" id="KW-0547">Nucleotide-binding</keyword>
<keyword evidence="7" id="KW-0808">Transferase</keyword>
<dbReference type="CDD" id="cd06614">
    <property type="entry name" value="STKc_PAK"/>
    <property type="match status" value="1"/>
</dbReference>
<evidence type="ECO:0000256" key="12">
    <source>
        <dbReference type="ARBA" id="ARBA00048679"/>
    </source>
</evidence>
<dbReference type="PANTHER" id="PTHR45832:SF22">
    <property type="entry name" value="SERINE_THREONINE-PROTEIN KINASE SAMKA-RELATED"/>
    <property type="match status" value="1"/>
</dbReference>
<evidence type="ECO:0000256" key="10">
    <source>
        <dbReference type="ARBA" id="ARBA00022840"/>
    </source>
</evidence>
<feature type="domain" description="Protein kinase" evidence="15">
    <location>
        <begin position="258"/>
        <end position="508"/>
    </location>
</feature>
<keyword evidence="4" id="KW-0963">Cytoplasm</keyword>
<dbReference type="Gene3D" id="3.90.810.10">
    <property type="entry name" value="CRIB domain"/>
    <property type="match status" value="1"/>
</dbReference>
<evidence type="ECO:0000256" key="9">
    <source>
        <dbReference type="ARBA" id="ARBA00022777"/>
    </source>
</evidence>
<accession>A0A6A7BSM0</accession>
<keyword evidence="9 16" id="KW-0418">Kinase</keyword>
<feature type="region of interest" description="Disordered" evidence="14">
    <location>
        <begin position="73"/>
        <end position="235"/>
    </location>
</feature>
<evidence type="ECO:0000256" key="3">
    <source>
        <dbReference type="ARBA" id="ARBA00012513"/>
    </source>
</evidence>
<comment type="catalytic activity">
    <reaction evidence="12">
        <text>L-seryl-[protein] + ATP = O-phospho-L-seryl-[protein] + ADP + H(+)</text>
        <dbReference type="Rhea" id="RHEA:17989"/>
        <dbReference type="Rhea" id="RHEA-COMP:9863"/>
        <dbReference type="Rhea" id="RHEA-COMP:11604"/>
        <dbReference type="ChEBI" id="CHEBI:15378"/>
        <dbReference type="ChEBI" id="CHEBI:29999"/>
        <dbReference type="ChEBI" id="CHEBI:30616"/>
        <dbReference type="ChEBI" id="CHEBI:83421"/>
        <dbReference type="ChEBI" id="CHEBI:456216"/>
        <dbReference type="EC" id="2.7.11.1"/>
    </reaction>
</comment>
<keyword evidence="17" id="KW-1185">Reference proteome</keyword>
<evidence type="ECO:0000256" key="7">
    <source>
        <dbReference type="ARBA" id="ARBA00022679"/>
    </source>
</evidence>
<comment type="catalytic activity">
    <reaction evidence="11">
        <text>L-threonyl-[protein] + ATP = O-phospho-L-threonyl-[protein] + ADP + H(+)</text>
        <dbReference type="Rhea" id="RHEA:46608"/>
        <dbReference type="Rhea" id="RHEA-COMP:11060"/>
        <dbReference type="Rhea" id="RHEA-COMP:11605"/>
        <dbReference type="ChEBI" id="CHEBI:15378"/>
        <dbReference type="ChEBI" id="CHEBI:30013"/>
        <dbReference type="ChEBI" id="CHEBI:30616"/>
        <dbReference type="ChEBI" id="CHEBI:61977"/>
        <dbReference type="ChEBI" id="CHEBI:456216"/>
        <dbReference type="EC" id="2.7.11.1"/>
    </reaction>
</comment>
<dbReference type="InterPro" id="IPR017441">
    <property type="entry name" value="Protein_kinase_ATP_BS"/>
</dbReference>
<dbReference type="PROSITE" id="PS00107">
    <property type="entry name" value="PROTEIN_KINASE_ATP"/>
    <property type="match status" value="1"/>
</dbReference>
<dbReference type="FunFam" id="3.30.200.20:FF:000705">
    <property type="entry name" value="Non-specific serine/threonine protein kinase"/>
    <property type="match status" value="1"/>
</dbReference>
<dbReference type="OrthoDB" id="248923at2759"/>
<proteinExistence type="inferred from homology"/>
<evidence type="ECO:0000313" key="17">
    <source>
        <dbReference type="Proteomes" id="UP000799421"/>
    </source>
</evidence>
<evidence type="ECO:0000256" key="14">
    <source>
        <dbReference type="SAM" id="MobiDB-lite"/>
    </source>
</evidence>
<organism evidence="16 17">
    <name type="scientific">Piedraia hortae CBS 480.64</name>
    <dbReference type="NCBI Taxonomy" id="1314780"/>
    <lineage>
        <taxon>Eukaryota</taxon>
        <taxon>Fungi</taxon>
        <taxon>Dikarya</taxon>
        <taxon>Ascomycota</taxon>
        <taxon>Pezizomycotina</taxon>
        <taxon>Dothideomycetes</taxon>
        <taxon>Dothideomycetidae</taxon>
        <taxon>Capnodiales</taxon>
        <taxon>Piedraiaceae</taxon>
        <taxon>Piedraia</taxon>
    </lineage>
</organism>
<protein>
    <recommendedName>
        <fullName evidence="3">non-specific serine/threonine protein kinase</fullName>
        <ecNumber evidence="3">2.7.11.1</ecNumber>
    </recommendedName>
</protein>
<feature type="binding site" evidence="13">
    <location>
        <position position="287"/>
    </location>
    <ligand>
        <name>ATP</name>
        <dbReference type="ChEBI" id="CHEBI:30616"/>
    </ligand>
</feature>
<gene>
    <name evidence="16" type="ORF">K470DRAFT_237864</name>
</gene>
<dbReference type="InterPro" id="IPR000719">
    <property type="entry name" value="Prot_kinase_dom"/>
</dbReference>
<dbReference type="EMBL" id="MU006030">
    <property type="protein sequence ID" value="KAF2857705.1"/>
    <property type="molecule type" value="Genomic_DNA"/>
</dbReference>